<organism evidence="2 3">
    <name type="scientific">Ustilago hordei</name>
    <name type="common">Barley covered smut fungus</name>
    <dbReference type="NCBI Taxonomy" id="120017"/>
    <lineage>
        <taxon>Eukaryota</taxon>
        <taxon>Fungi</taxon>
        <taxon>Dikarya</taxon>
        <taxon>Basidiomycota</taxon>
        <taxon>Ustilaginomycotina</taxon>
        <taxon>Ustilaginomycetes</taxon>
        <taxon>Ustilaginales</taxon>
        <taxon>Ustilaginaceae</taxon>
        <taxon>Ustilago</taxon>
    </lineage>
</organism>
<protein>
    <submittedName>
        <fullName evidence="2">Uncharacterized protein</fullName>
    </submittedName>
</protein>
<evidence type="ECO:0000313" key="2">
    <source>
        <dbReference type="EMBL" id="CCF47946.1"/>
    </source>
</evidence>
<proteinExistence type="predicted"/>
<feature type="region of interest" description="Disordered" evidence="1">
    <location>
        <begin position="1"/>
        <end position="63"/>
    </location>
</feature>
<reference evidence="2 3" key="1">
    <citation type="journal article" date="2012" name="Plant Cell">
        <title>Genome comparison of barley and maize smut fungi reveals targeted loss of RNA silencing components and species-specific presence of transposable elements.</title>
        <authorList>
            <person name="Laurie J.D."/>
            <person name="Ali S."/>
            <person name="Linning R."/>
            <person name="Mannhaupt G."/>
            <person name="Wong P."/>
            <person name="Gueldener U."/>
            <person name="Muensterkoetter M."/>
            <person name="Moore R."/>
            <person name="Kahmann R."/>
            <person name="Bakkeren G."/>
            <person name="Schirawski J."/>
        </authorList>
    </citation>
    <scope>NUCLEOTIDE SEQUENCE [LARGE SCALE GENOMIC DNA]</scope>
    <source>
        <strain evidence="3">Uh4875-4</strain>
    </source>
</reference>
<evidence type="ECO:0000313" key="3">
    <source>
        <dbReference type="Proteomes" id="UP000006174"/>
    </source>
</evidence>
<gene>
    <name evidence="2" type="ORF">UHOR_12255</name>
</gene>
<name>I2FM03_USTHO</name>
<evidence type="ECO:0000256" key="1">
    <source>
        <dbReference type="SAM" id="MobiDB-lite"/>
    </source>
</evidence>
<accession>I2FM03</accession>
<dbReference type="AlphaFoldDB" id="I2FM03"/>
<comment type="caution">
    <text evidence="2">The sequence shown here is derived from an EMBL/GenBank/DDBJ whole genome shotgun (WGS) entry which is preliminary data.</text>
</comment>
<dbReference type="HOGENOM" id="CLU_1897745_0_0_1"/>
<dbReference type="Proteomes" id="UP000006174">
    <property type="component" value="Unassembled WGS sequence"/>
</dbReference>
<dbReference type="EMBL" id="CAGI01000032">
    <property type="protein sequence ID" value="CCF47946.1"/>
    <property type="molecule type" value="Genomic_DNA"/>
</dbReference>
<feature type="compositionally biased region" description="Basic and acidic residues" evidence="1">
    <location>
        <begin position="1"/>
        <end position="10"/>
    </location>
</feature>
<sequence>MADEGSHGDKLSSGYPSGSLREVIGASDGTTNKSSHADKLSSASALGSLRQGDRRIRRGGRQVSLQRAQYNRVLPQRVHYHFNTNFTPLCGLVEDGPLFDERQVQPPTATEGSTDLIDARTCACADEVLSQDIC</sequence>
<keyword evidence="3" id="KW-1185">Reference proteome</keyword>